<dbReference type="GO" id="GO:0042276">
    <property type="term" value="P:error-prone translesion synthesis"/>
    <property type="evidence" value="ECO:0007669"/>
    <property type="project" value="TreeGrafter"/>
</dbReference>
<dbReference type="Gene3D" id="3.30.1490.100">
    <property type="entry name" value="DNA polymerase, Y-family, little finger domain"/>
    <property type="match status" value="1"/>
</dbReference>
<dbReference type="HAMAP" id="MF_01113">
    <property type="entry name" value="DNApol_IV"/>
    <property type="match status" value="1"/>
</dbReference>
<dbReference type="EMBL" id="MHQN01000034">
    <property type="protein sequence ID" value="OHA02562.1"/>
    <property type="molecule type" value="Genomic_DNA"/>
</dbReference>
<dbReference type="CDD" id="cd03586">
    <property type="entry name" value="PolY_Pol_IV_kappa"/>
    <property type="match status" value="1"/>
</dbReference>
<dbReference type="Pfam" id="PF11798">
    <property type="entry name" value="IMS_HHH"/>
    <property type="match status" value="1"/>
</dbReference>
<accession>A0A1G2KVB0</accession>
<dbReference type="InterPro" id="IPR024728">
    <property type="entry name" value="PolY_HhH_motif"/>
</dbReference>
<dbReference type="GO" id="GO:0003887">
    <property type="term" value="F:DNA-directed DNA polymerase activity"/>
    <property type="evidence" value="ECO:0007669"/>
    <property type="project" value="InterPro"/>
</dbReference>
<proteinExistence type="inferred from homology"/>
<comment type="similarity">
    <text evidence="1">Belongs to the DNA polymerase type-Y family.</text>
</comment>
<dbReference type="GO" id="GO:0003684">
    <property type="term" value="F:damaged DNA binding"/>
    <property type="evidence" value="ECO:0007669"/>
    <property type="project" value="InterPro"/>
</dbReference>
<dbReference type="Pfam" id="PF00817">
    <property type="entry name" value="IMS"/>
    <property type="match status" value="1"/>
</dbReference>
<reference evidence="3 4" key="1">
    <citation type="journal article" date="2016" name="Nat. Commun.">
        <title>Thousands of microbial genomes shed light on interconnected biogeochemical processes in an aquifer system.</title>
        <authorList>
            <person name="Anantharaman K."/>
            <person name="Brown C.T."/>
            <person name="Hug L.A."/>
            <person name="Sharon I."/>
            <person name="Castelle C.J."/>
            <person name="Probst A.J."/>
            <person name="Thomas B.C."/>
            <person name="Singh A."/>
            <person name="Wilkins M.J."/>
            <person name="Karaoz U."/>
            <person name="Brodie E.L."/>
            <person name="Williams K.H."/>
            <person name="Hubbard S.S."/>
            <person name="Banfield J.F."/>
        </authorList>
    </citation>
    <scope>NUCLEOTIDE SEQUENCE [LARGE SCALE GENOMIC DNA]</scope>
</reference>
<dbReference type="NCBIfam" id="NF002677">
    <property type="entry name" value="PRK02406.1"/>
    <property type="match status" value="1"/>
</dbReference>
<dbReference type="InterPro" id="IPR050116">
    <property type="entry name" value="DNA_polymerase-Y"/>
</dbReference>
<dbReference type="PROSITE" id="PS50173">
    <property type="entry name" value="UMUC"/>
    <property type="match status" value="1"/>
</dbReference>
<feature type="domain" description="UmuC" evidence="2">
    <location>
        <begin position="7"/>
        <end position="198"/>
    </location>
</feature>
<comment type="caution">
    <text evidence="3">The sequence shown here is derived from an EMBL/GenBank/DDBJ whole genome shotgun (WGS) entry which is preliminary data.</text>
</comment>
<dbReference type="InterPro" id="IPR001126">
    <property type="entry name" value="UmuC"/>
</dbReference>
<sequence>MAQERIIGHLDMDAFFAAVEEREHESLRGLPLVVGADPEDGRGRGVVSTANYRAREYGIHSAMPISTAWRLSEQARREGKTPAVFLRTSFDLYRDTSRRIMAIIREYASVVEEASIDEAYFDLSSCAELSSAQNTAKEIKKRIMAQERLTCSIGIGPNKLIAKIASDMQKPDGLTIVPAEHAEAFLEPLPIRKIPGIGPKSEEQFNKKGITLVRDIKALSQADMETTMGKWGSALYEKVRGRDDTPLAESYEAKSIGEQETFAQDTLEPPFLFERLNAMCHSVHGRIRAEGFAGFKTIAVTVRFADFETLSRAHTLPATTDSLQMLKFEAMRRVMPFLDARENPKRKKIRLLGVR</sequence>
<feature type="non-terminal residue" evidence="3">
    <location>
        <position position="355"/>
    </location>
</feature>
<dbReference type="InterPro" id="IPR022880">
    <property type="entry name" value="DNApol_IV"/>
</dbReference>
<dbReference type="InterPro" id="IPR043128">
    <property type="entry name" value="Rev_trsase/Diguanyl_cyclase"/>
</dbReference>
<dbReference type="Pfam" id="PF11799">
    <property type="entry name" value="IMS_C"/>
    <property type="match status" value="1"/>
</dbReference>
<dbReference type="GO" id="GO:0006281">
    <property type="term" value="P:DNA repair"/>
    <property type="evidence" value="ECO:0007669"/>
    <property type="project" value="InterPro"/>
</dbReference>
<dbReference type="InterPro" id="IPR036775">
    <property type="entry name" value="DNA_pol_Y-fam_lit_finger_sf"/>
</dbReference>
<organism evidence="3 4">
    <name type="scientific">Candidatus Sungbacteria bacterium RIFCSPHIGHO2_02_FULL_53_17</name>
    <dbReference type="NCBI Taxonomy" id="1802275"/>
    <lineage>
        <taxon>Bacteria</taxon>
        <taxon>Candidatus Sungiibacteriota</taxon>
    </lineage>
</organism>
<name>A0A1G2KVB0_9BACT</name>
<dbReference type="SUPFAM" id="SSF56672">
    <property type="entry name" value="DNA/RNA polymerases"/>
    <property type="match status" value="1"/>
</dbReference>
<dbReference type="Gene3D" id="3.30.70.270">
    <property type="match status" value="1"/>
</dbReference>
<evidence type="ECO:0000259" key="2">
    <source>
        <dbReference type="PROSITE" id="PS50173"/>
    </source>
</evidence>
<dbReference type="PANTHER" id="PTHR11076:SF33">
    <property type="entry name" value="DNA POLYMERASE KAPPA"/>
    <property type="match status" value="1"/>
</dbReference>
<gene>
    <name evidence="3" type="ORF">A3C92_02865</name>
</gene>
<evidence type="ECO:0000256" key="1">
    <source>
        <dbReference type="ARBA" id="ARBA00010945"/>
    </source>
</evidence>
<dbReference type="InterPro" id="IPR017961">
    <property type="entry name" value="DNA_pol_Y-fam_little_finger"/>
</dbReference>
<evidence type="ECO:0000313" key="3">
    <source>
        <dbReference type="EMBL" id="OHA02562.1"/>
    </source>
</evidence>
<dbReference type="Proteomes" id="UP000177177">
    <property type="component" value="Unassembled WGS sequence"/>
</dbReference>
<dbReference type="Gene3D" id="1.10.150.20">
    <property type="entry name" value="5' to 3' exonuclease, C-terminal subdomain"/>
    <property type="match status" value="1"/>
</dbReference>
<evidence type="ECO:0000313" key="4">
    <source>
        <dbReference type="Proteomes" id="UP000177177"/>
    </source>
</evidence>
<dbReference type="AlphaFoldDB" id="A0A1G2KVB0"/>
<dbReference type="PANTHER" id="PTHR11076">
    <property type="entry name" value="DNA REPAIR POLYMERASE UMUC / TRANSFERASE FAMILY MEMBER"/>
    <property type="match status" value="1"/>
</dbReference>
<dbReference type="SUPFAM" id="SSF100879">
    <property type="entry name" value="Lesion bypass DNA polymerase (Y-family), little finger domain"/>
    <property type="match status" value="1"/>
</dbReference>
<dbReference type="Gene3D" id="3.40.1170.60">
    <property type="match status" value="1"/>
</dbReference>
<protein>
    <recommendedName>
        <fullName evidence="2">UmuC domain-containing protein</fullName>
    </recommendedName>
</protein>
<dbReference type="InterPro" id="IPR043502">
    <property type="entry name" value="DNA/RNA_pol_sf"/>
</dbReference>